<evidence type="ECO:0000313" key="2">
    <source>
        <dbReference type="EMBL" id="KAB7495602.1"/>
    </source>
</evidence>
<keyword evidence="3" id="KW-1185">Reference proteome</keyword>
<feature type="chain" id="PRO_5024309101" evidence="1">
    <location>
        <begin position="18"/>
        <end position="66"/>
    </location>
</feature>
<feature type="non-terminal residue" evidence="2">
    <location>
        <position position="66"/>
    </location>
</feature>
<proteinExistence type="predicted"/>
<sequence>MILEIFLFLLIIYLASNIFKTKVNLPPGPTGIPFLGTFPFDNIKKCIAAKEKYGNIFRQVSLMFIS</sequence>
<feature type="signal peptide" evidence="1">
    <location>
        <begin position="1"/>
        <end position="17"/>
    </location>
</feature>
<dbReference type="EMBL" id="SEYY01022362">
    <property type="protein sequence ID" value="KAB7495602.1"/>
    <property type="molecule type" value="Genomic_DNA"/>
</dbReference>
<organism evidence="2 3">
    <name type="scientific">Armadillidium nasatum</name>
    <dbReference type="NCBI Taxonomy" id="96803"/>
    <lineage>
        <taxon>Eukaryota</taxon>
        <taxon>Metazoa</taxon>
        <taxon>Ecdysozoa</taxon>
        <taxon>Arthropoda</taxon>
        <taxon>Crustacea</taxon>
        <taxon>Multicrustacea</taxon>
        <taxon>Malacostraca</taxon>
        <taxon>Eumalacostraca</taxon>
        <taxon>Peracarida</taxon>
        <taxon>Isopoda</taxon>
        <taxon>Oniscidea</taxon>
        <taxon>Crinocheta</taxon>
        <taxon>Armadillidiidae</taxon>
        <taxon>Armadillidium</taxon>
    </lineage>
</organism>
<accession>A0A5N5SP37</accession>
<protein>
    <submittedName>
        <fullName evidence="2">Uncharacterized protein</fullName>
    </submittedName>
</protein>
<evidence type="ECO:0000313" key="3">
    <source>
        <dbReference type="Proteomes" id="UP000326759"/>
    </source>
</evidence>
<dbReference type="Proteomes" id="UP000326759">
    <property type="component" value="Unassembled WGS sequence"/>
</dbReference>
<keyword evidence="1" id="KW-0732">Signal</keyword>
<evidence type="ECO:0000256" key="1">
    <source>
        <dbReference type="SAM" id="SignalP"/>
    </source>
</evidence>
<dbReference type="AlphaFoldDB" id="A0A5N5SP37"/>
<reference evidence="2 3" key="1">
    <citation type="journal article" date="2019" name="PLoS Biol.">
        <title>Sex chromosomes control vertical transmission of feminizing Wolbachia symbionts in an isopod.</title>
        <authorList>
            <person name="Becking T."/>
            <person name="Chebbi M.A."/>
            <person name="Giraud I."/>
            <person name="Moumen B."/>
            <person name="Laverre T."/>
            <person name="Caubet Y."/>
            <person name="Peccoud J."/>
            <person name="Gilbert C."/>
            <person name="Cordaux R."/>
        </authorList>
    </citation>
    <scope>NUCLEOTIDE SEQUENCE [LARGE SCALE GENOMIC DNA]</scope>
    <source>
        <strain evidence="2">ANa2</strain>
        <tissue evidence="2">Whole body excluding digestive tract and cuticle</tissue>
    </source>
</reference>
<gene>
    <name evidence="2" type="ORF">Anas_04910</name>
</gene>
<comment type="caution">
    <text evidence="2">The sequence shown here is derived from an EMBL/GenBank/DDBJ whole genome shotgun (WGS) entry which is preliminary data.</text>
</comment>
<dbReference type="OrthoDB" id="6412898at2759"/>
<name>A0A5N5SP37_9CRUS</name>